<dbReference type="InParanoid" id="Q4DF99"/>
<dbReference type="GeneID" id="3544379"/>
<keyword evidence="1" id="KW-0472">Membrane</keyword>
<evidence type="ECO:0000313" key="2">
    <source>
        <dbReference type="EMBL" id="EAN91204.1"/>
    </source>
</evidence>
<dbReference type="RefSeq" id="XP_813055.1">
    <property type="nucleotide sequence ID" value="XM_807962.1"/>
</dbReference>
<dbReference type="KEGG" id="tcr:511179.114"/>
<protein>
    <submittedName>
        <fullName evidence="2">Uncharacterized protein</fullName>
    </submittedName>
</protein>
<reference evidence="2 3" key="1">
    <citation type="journal article" date="2005" name="Science">
        <title>The genome sequence of Trypanosoma cruzi, etiologic agent of Chagas disease.</title>
        <authorList>
            <person name="El-Sayed N.M."/>
            <person name="Myler P.J."/>
            <person name="Bartholomeu D.C."/>
            <person name="Nilsson D."/>
            <person name="Aggarwal G."/>
            <person name="Tran A.N."/>
            <person name="Ghedin E."/>
            <person name="Worthey E.A."/>
            <person name="Delcher A.L."/>
            <person name="Blandin G."/>
            <person name="Westenberger S.J."/>
            <person name="Caler E."/>
            <person name="Cerqueira G.C."/>
            <person name="Branche C."/>
            <person name="Haas B."/>
            <person name="Anupama A."/>
            <person name="Arner E."/>
            <person name="Aslund L."/>
            <person name="Attipoe P."/>
            <person name="Bontempi E."/>
            <person name="Bringaud F."/>
            <person name="Burton P."/>
            <person name="Cadag E."/>
            <person name="Campbell D.A."/>
            <person name="Carrington M."/>
            <person name="Crabtree J."/>
            <person name="Darban H."/>
            <person name="da Silveira J.F."/>
            <person name="de Jong P."/>
            <person name="Edwards K."/>
            <person name="Englund P.T."/>
            <person name="Fazelina G."/>
            <person name="Feldblyum T."/>
            <person name="Ferella M."/>
            <person name="Frasch A.C."/>
            <person name="Gull K."/>
            <person name="Horn D."/>
            <person name="Hou L."/>
            <person name="Huang Y."/>
            <person name="Kindlund E."/>
            <person name="Klingbeil M."/>
            <person name="Kluge S."/>
            <person name="Koo H."/>
            <person name="Lacerda D."/>
            <person name="Levin M.J."/>
            <person name="Lorenzi H."/>
            <person name="Louie T."/>
            <person name="Machado C.R."/>
            <person name="McCulloch R."/>
            <person name="McKenna A."/>
            <person name="Mizuno Y."/>
            <person name="Mottram J.C."/>
            <person name="Nelson S."/>
            <person name="Ochaya S."/>
            <person name="Osoegawa K."/>
            <person name="Pai G."/>
            <person name="Parsons M."/>
            <person name="Pentony M."/>
            <person name="Pettersson U."/>
            <person name="Pop M."/>
            <person name="Ramirez J.L."/>
            <person name="Rinta J."/>
            <person name="Robertson L."/>
            <person name="Salzberg S.L."/>
            <person name="Sanchez D.O."/>
            <person name="Seyler A."/>
            <person name="Sharma R."/>
            <person name="Shetty J."/>
            <person name="Simpson A.J."/>
            <person name="Sisk E."/>
            <person name="Tammi M.T."/>
            <person name="Tarleton R."/>
            <person name="Teixeira S."/>
            <person name="Van Aken S."/>
            <person name="Vogt C."/>
            <person name="Ward P.N."/>
            <person name="Wickstead B."/>
            <person name="Wortman J."/>
            <person name="White O."/>
            <person name="Fraser C.M."/>
            <person name="Stuart K.D."/>
            <person name="Andersson B."/>
        </authorList>
    </citation>
    <scope>NUCLEOTIDE SEQUENCE [LARGE SCALE GENOMIC DNA]</scope>
    <source>
        <strain evidence="2 3">CL Brener</strain>
    </source>
</reference>
<dbReference type="AlphaFoldDB" id="Q4DF99"/>
<dbReference type="PaxDb" id="353153-Q4DF99"/>
<evidence type="ECO:0000313" key="3">
    <source>
        <dbReference type="Proteomes" id="UP000002296"/>
    </source>
</evidence>
<gene>
    <name evidence="2" type="ORF">Tc00.1047053511179.114</name>
</gene>
<dbReference type="eggNOG" id="ENOG502S8E9">
    <property type="taxonomic scope" value="Eukaryota"/>
</dbReference>
<evidence type="ECO:0000256" key="1">
    <source>
        <dbReference type="SAM" id="Phobius"/>
    </source>
</evidence>
<feature type="transmembrane region" description="Helical" evidence="1">
    <location>
        <begin position="6"/>
        <end position="27"/>
    </location>
</feature>
<proteinExistence type="predicted"/>
<name>Q4DF99_TRYCC</name>
<dbReference type="Proteomes" id="UP000002296">
    <property type="component" value="Unassembled WGS sequence"/>
</dbReference>
<accession>Q4DF99</accession>
<comment type="caution">
    <text evidence="2">The sequence shown here is derived from an EMBL/GenBank/DDBJ whole genome shotgun (WGS) entry which is preliminary data.</text>
</comment>
<dbReference type="EMBL" id="AAHK01000545">
    <property type="protein sequence ID" value="EAN91204.1"/>
    <property type="molecule type" value="Genomic_DNA"/>
</dbReference>
<keyword evidence="1" id="KW-0812">Transmembrane</keyword>
<keyword evidence="3" id="KW-1185">Reference proteome</keyword>
<organism evidence="2 3">
    <name type="scientific">Trypanosoma cruzi (strain CL Brener)</name>
    <dbReference type="NCBI Taxonomy" id="353153"/>
    <lineage>
        <taxon>Eukaryota</taxon>
        <taxon>Discoba</taxon>
        <taxon>Euglenozoa</taxon>
        <taxon>Kinetoplastea</taxon>
        <taxon>Metakinetoplastina</taxon>
        <taxon>Trypanosomatida</taxon>
        <taxon>Trypanosomatidae</taxon>
        <taxon>Trypanosoma</taxon>
        <taxon>Schizotrypanum</taxon>
    </lineage>
</organism>
<keyword evidence="1" id="KW-1133">Transmembrane helix</keyword>
<sequence>MKLVLVYVFICLLCSVNFVYLIVLFTLKLFMASGKVLADQFRRQGIRYEEASGILWCSLCTNAKGLEIIEVESKDSVLEHCALKRHLIFMEKQLPMDQYCPVEINGCYMLLDHHCVYPAVMFGRGRLLLDDTLGCLIPEDVCGGVKLFPRHKYTVLELIIPHSTVPLPHKPDYFVEREVRSRKCRLGMDICIAYYNKSVEGETAVMKRRRTVFGRVNMQGI</sequence>